<dbReference type="PANTHER" id="PTHR21064">
    <property type="entry name" value="AMINOGLYCOSIDE PHOSPHOTRANSFERASE DOMAIN-CONTAINING PROTEIN-RELATED"/>
    <property type="match status" value="1"/>
</dbReference>
<dbReference type="Gene3D" id="3.90.1200.10">
    <property type="match status" value="1"/>
</dbReference>
<dbReference type="GO" id="GO:0004413">
    <property type="term" value="F:homoserine kinase activity"/>
    <property type="evidence" value="ECO:0007669"/>
    <property type="project" value="TreeGrafter"/>
</dbReference>
<dbReference type="InterPro" id="IPR011009">
    <property type="entry name" value="Kinase-like_dom_sf"/>
</dbReference>
<dbReference type="Pfam" id="PF01636">
    <property type="entry name" value="APH"/>
    <property type="match status" value="1"/>
</dbReference>
<organism evidence="3 4">
    <name type="scientific">Flavobacterium noncentrifugens</name>
    <dbReference type="NCBI Taxonomy" id="1128970"/>
    <lineage>
        <taxon>Bacteria</taxon>
        <taxon>Pseudomonadati</taxon>
        <taxon>Bacteroidota</taxon>
        <taxon>Flavobacteriia</taxon>
        <taxon>Flavobacteriales</taxon>
        <taxon>Flavobacteriaceae</taxon>
        <taxon>Flavobacterium</taxon>
    </lineage>
</organism>
<dbReference type="STRING" id="1128970.SAMN04487935_0996"/>
<dbReference type="OrthoDB" id="241498at2"/>
<name>A0A1G8UP57_9FLAO</name>
<proteinExistence type="inferred from homology"/>
<evidence type="ECO:0000313" key="4">
    <source>
        <dbReference type="Proteomes" id="UP000199580"/>
    </source>
</evidence>
<dbReference type="AlphaFoldDB" id="A0A1G8UP57"/>
<dbReference type="InterPro" id="IPR002575">
    <property type="entry name" value="Aminoglycoside_PTrfase"/>
</dbReference>
<dbReference type="InterPro" id="IPR050249">
    <property type="entry name" value="Pseudomonas-type_ThrB"/>
</dbReference>
<dbReference type="RefSeq" id="WP_091392464.1">
    <property type="nucleotide sequence ID" value="NZ_BKAI01000018.1"/>
</dbReference>
<dbReference type="Gene3D" id="3.30.200.20">
    <property type="entry name" value="Phosphorylase Kinase, domain 1"/>
    <property type="match status" value="1"/>
</dbReference>
<comment type="similarity">
    <text evidence="1">Belongs to the pseudomonas-type ThrB family.</text>
</comment>
<feature type="domain" description="Aminoglycoside phosphotransferase" evidence="2">
    <location>
        <begin position="38"/>
        <end position="267"/>
    </location>
</feature>
<reference evidence="3 4" key="1">
    <citation type="submission" date="2016-10" db="EMBL/GenBank/DDBJ databases">
        <authorList>
            <person name="de Groot N.N."/>
        </authorList>
    </citation>
    <scope>NUCLEOTIDE SEQUENCE [LARGE SCALE GENOMIC DNA]</scope>
    <source>
        <strain evidence="3 4">CGMCC 1.10076</strain>
    </source>
</reference>
<protein>
    <submittedName>
        <fullName evidence="3">Ser/Thr protein kinase RdoA involved in Cpx stress response, MazF antagonist</fullName>
    </submittedName>
</protein>
<dbReference type="GO" id="GO:0009088">
    <property type="term" value="P:threonine biosynthetic process"/>
    <property type="evidence" value="ECO:0007669"/>
    <property type="project" value="TreeGrafter"/>
</dbReference>
<keyword evidence="3" id="KW-0418">Kinase</keyword>
<dbReference type="PANTHER" id="PTHR21064:SF6">
    <property type="entry name" value="AMINOGLYCOSIDE PHOSPHOTRANSFERASE DOMAIN-CONTAINING PROTEIN"/>
    <property type="match status" value="1"/>
</dbReference>
<keyword evidence="4" id="KW-1185">Reference proteome</keyword>
<evidence type="ECO:0000256" key="1">
    <source>
        <dbReference type="ARBA" id="ARBA00038240"/>
    </source>
</evidence>
<gene>
    <name evidence="3" type="ORF">SAMN04487935_0996</name>
</gene>
<evidence type="ECO:0000259" key="2">
    <source>
        <dbReference type="Pfam" id="PF01636"/>
    </source>
</evidence>
<dbReference type="EMBL" id="FNEZ01000002">
    <property type="protein sequence ID" value="SDJ55551.1"/>
    <property type="molecule type" value="Genomic_DNA"/>
</dbReference>
<dbReference type="SUPFAM" id="SSF56112">
    <property type="entry name" value="Protein kinase-like (PK-like)"/>
    <property type="match status" value="1"/>
</dbReference>
<evidence type="ECO:0000313" key="3">
    <source>
        <dbReference type="EMBL" id="SDJ55551.1"/>
    </source>
</evidence>
<accession>A0A1G8UP57</accession>
<dbReference type="Proteomes" id="UP000199580">
    <property type="component" value="Unassembled WGS sequence"/>
</dbReference>
<sequence>MDVFPVATSTLSANALGEFLKEKYNFKDCTCELFRTGINHTYFISADMERYVLRIYFYNWRSESEIMEEILLLNELKQVQINISHPIADQNGSYIQNIHAPEGMRHAVLFSFANGKKIRFMNEETCFAIGTLMAKIHKETQDKTIGRIHYNPETLLQQPYEYAKAHFSESLPEMQFVQKQGQIIGENFKKMDLIHLAKGVVHLDIWYDNMNVADANEITIFDFDFCGNGLLVFDVAYFCKQLFHIETDKDRYELKAQSFLKGYQSIRKLSDAEIKFIPDAATSIWIFYLGVQSQRFDWSNIFLTENYLKIYVGKMKSWMDYYSNKLS</sequence>
<keyword evidence="3" id="KW-0808">Transferase</keyword>